<gene>
    <name evidence="3" type="ORF">WJX74_007697</name>
</gene>
<dbReference type="SUPFAM" id="SSF55961">
    <property type="entry name" value="Bet v1-like"/>
    <property type="match status" value="1"/>
</dbReference>
<dbReference type="InterPro" id="IPR023393">
    <property type="entry name" value="START-like_dom_sf"/>
</dbReference>
<dbReference type="CDD" id="cd08892">
    <property type="entry name" value="SRPBCC_Aha1"/>
    <property type="match status" value="1"/>
</dbReference>
<dbReference type="Pfam" id="PF08327">
    <property type="entry name" value="AHSA1"/>
    <property type="match status" value="1"/>
</dbReference>
<dbReference type="InterPro" id="IPR036338">
    <property type="entry name" value="Aha1"/>
</dbReference>
<comment type="similarity">
    <text evidence="1">Belongs to the AHA1 family.</text>
</comment>
<dbReference type="GO" id="GO:0006457">
    <property type="term" value="P:protein folding"/>
    <property type="evidence" value="ECO:0007669"/>
    <property type="project" value="TreeGrafter"/>
</dbReference>
<accession>A0AAW1QM45</accession>
<dbReference type="Pfam" id="PF09229">
    <property type="entry name" value="Aha1_N"/>
    <property type="match status" value="1"/>
</dbReference>
<dbReference type="GO" id="GO:0051087">
    <property type="term" value="F:protein-folding chaperone binding"/>
    <property type="evidence" value="ECO:0007669"/>
    <property type="project" value="InterPro"/>
</dbReference>
<protein>
    <recommendedName>
        <fullName evidence="2">Activator of Hsp90 ATPase AHSA1-like N-terminal domain-containing protein</fullName>
    </recommendedName>
</protein>
<dbReference type="InterPro" id="IPR015310">
    <property type="entry name" value="AHSA1-like_N"/>
</dbReference>
<dbReference type="InterPro" id="IPR013538">
    <property type="entry name" value="ASHA1/2-like_C"/>
</dbReference>
<organism evidence="3 4">
    <name type="scientific">Apatococcus lobatus</name>
    <dbReference type="NCBI Taxonomy" id="904363"/>
    <lineage>
        <taxon>Eukaryota</taxon>
        <taxon>Viridiplantae</taxon>
        <taxon>Chlorophyta</taxon>
        <taxon>core chlorophytes</taxon>
        <taxon>Trebouxiophyceae</taxon>
        <taxon>Chlorellales</taxon>
        <taxon>Chlorellaceae</taxon>
        <taxon>Apatococcus</taxon>
    </lineage>
</organism>
<dbReference type="PANTHER" id="PTHR13009">
    <property type="entry name" value="HEAT SHOCK PROTEIN 90 HSP90 CO-CHAPERONE AHA-1"/>
    <property type="match status" value="1"/>
</dbReference>
<dbReference type="SMART" id="SM01000">
    <property type="entry name" value="Aha1_N"/>
    <property type="match status" value="1"/>
</dbReference>
<evidence type="ECO:0000256" key="1">
    <source>
        <dbReference type="ARBA" id="ARBA00006817"/>
    </source>
</evidence>
<reference evidence="3 4" key="1">
    <citation type="journal article" date="2024" name="Nat. Commun.">
        <title>Phylogenomics reveals the evolutionary origins of lichenization in chlorophyte algae.</title>
        <authorList>
            <person name="Puginier C."/>
            <person name="Libourel C."/>
            <person name="Otte J."/>
            <person name="Skaloud P."/>
            <person name="Haon M."/>
            <person name="Grisel S."/>
            <person name="Petersen M."/>
            <person name="Berrin J.G."/>
            <person name="Delaux P.M."/>
            <person name="Dal Grande F."/>
            <person name="Keller J."/>
        </authorList>
    </citation>
    <scope>NUCLEOTIDE SEQUENCE [LARGE SCALE GENOMIC DNA]</scope>
    <source>
        <strain evidence="3 4">SAG 2145</strain>
    </source>
</reference>
<evidence type="ECO:0000313" key="4">
    <source>
        <dbReference type="Proteomes" id="UP001438707"/>
    </source>
</evidence>
<evidence type="ECO:0000259" key="2">
    <source>
        <dbReference type="SMART" id="SM01000"/>
    </source>
</evidence>
<feature type="domain" description="Activator of Hsp90 ATPase AHSA1-like N-terminal" evidence="2">
    <location>
        <begin position="18"/>
        <end position="149"/>
    </location>
</feature>
<dbReference type="PANTHER" id="PTHR13009:SF8">
    <property type="entry name" value="AHA1 DOMAIN-CONTAINING PROTEIN"/>
    <property type="match status" value="1"/>
</dbReference>
<dbReference type="Gene3D" id="3.15.10.20">
    <property type="entry name" value="Activator of Hsp90 ATPase Aha1, N-terminal domain"/>
    <property type="match status" value="1"/>
</dbReference>
<sequence>MAKDRKDGTNVHNWHWVEKDALPWCKKRLSELLEELQLSAAAANSPEIHILKVTSVEGDAVINNRKNKIIVGYELHVKASWEGQLPGDGARGKGGIEFPYISEENHDEDPEVLVSTSGTGAAEAKLKQELLSRKQVLFDKIAIFVKELRAGGPACQEPAASAPAAEVARPVSKAAEAMSAVPKAAAVEKPSVASSSGRHDITLQEQFYARPADLFDCFTNPQRIMGYTQSPAQVEPKVGGRFSIFGGSVLATFTKLEPAQTICLDWRFTSWHEKDMSKVTINLEEPQPGTTVLKLEHTGIPEEDQFGNSGTVEQARSGWQQQIFYRIRAVFGYGL</sequence>
<dbReference type="Gene3D" id="3.30.530.20">
    <property type="match status" value="1"/>
</dbReference>
<dbReference type="GO" id="GO:0005829">
    <property type="term" value="C:cytosol"/>
    <property type="evidence" value="ECO:0007669"/>
    <property type="project" value="TreeGrafter"/>
</dbReference>
<dbReference type="AlphaFoldDB" id="A0AAW1QM45"/>
<name>A0AAW1QM45_9CHLO</name>
<proteinExistence type="inferred from homology"/>
<evidence type="ECO:0000313" key="3">
    <source>
        <dbReference type="EMBL" id="KAK9822585.1"/>
    </source>
</evidence>
<dbReference type="GO" id="GO:0001671">
    <property type="term" value="F:ATPase activator activity"/>
    <property type="evidence" value="ECO:0007669"/>
    <property type="project" value="InterPro"/>
</dbReference>
<dbReference type="EMBL" id="JALJOS010000031">
    <property type="protein sequence ID" value="KAK9822585.1"/>
    <property type="molecule type" value="Genomic_DNA"/>
</dbReference>
<keyword evidence="4" id="KW-1185">Reference proteome</keyword>
<dbReference type="SUPFAM" id="SSF103111">
    <property type="entry name" value="Activator of Hsp90 ATPase, Aha1"/>
    <property type="match status" value="1"/>
</dbReference>
<comment type="caution">
    <text evidence="3">The sequence shown here is derived from an EMBL/GenBank/DDBJ whole genome shotgun (WGS) entry which is preliminary data.</text>
</comment>
<dbReference type="Proteomes" id="UP001438707">
    <property type="component" value="Unassembled WGS sequence"/>
</dbReference>